<dbReference type="AlphaFoldDB" id="A0A3A8A9M9"/>
<comment type="caution">
    <text evidence="1">The sequence shown here is derived from an EMBL/GenBank/DDBJ whole genome shotgun (WGS) entry which is preliminary data.</text>
</comment>
<name>A0A3A8A9M9_9HYPH</name>
<dbReference type="OrthoDB" id="7907761at2"/>
<evidence type="ECO:0000313" key="2">
    <source>
        <dbReference type="Proteomes" id="UP000246132"/>
    </source>
</evidence>
<dbReference type="RefSeq" id="WP_120222715.1">
    <property type="nucleotide sequence ID" value="NZ_CP159474.1"/>
</dbReference>
<gene>
    <name evidence="1" type="ORF">DEM25_010220</name>
</gene>
<reference evidence="1 2" key="1">
    <citation type="journal article" date="2018" name="Int. J. Syst. Bacteriol.">
        <title>Oceaniradius stylonemae gen. nov., sp. nov., isolated from a red alga, Stylonema cornu-cervi.</title>
        <authorList>
            <person name="Jeong S."/>
        </authorList>
    </citation>
    <scope>NUCLEOTIDE SEQUENCE [LARGE SCALE GENOMIC DNA]</scope>
    <source>
        <strain evidence="1 2">StC1</strain>
    </source>
</reference>
<accession>A0A3A8A9M9</accession>
<sequence>MTATLSARAETGDAVARAISLKQIEFELAMASADIVSEGFESSVRAACAACGLTFLFNLPVFDDPDAQRVAAAAWQEADDASPQFAFVTLDRDGAAVAVSAQCTCLDHGAAVALAWYDLIETAR</sequence>
<organism evidence="1 2">
    <name type="scientific">Oceaniradius stylonematis</name>
    <dbReference type="NCBI Taxonomy" id="2184161"/>
    <lineage>
        <taxon>Bacteria</taxon>
        <taxon>Pseudomonadati</taxon>
        <taxon>Pseudomonadota</taxon>
        <taxon>Alphaproteobacteria</taxon>
        <taxon>Hyphomicrobiales</taxon>
        <taxon>Ahrensiaceae</taxon>
        <taxon>Oceaniradius</taxon>
    </lineage>
</organism>
<dbReference type="Proteomes" id="UP000246132">
    <property type="component" value="Unassembled WGS sequence"/>
</dbReference>
<protein>
    <submittedName>
        <fullName evidence="1">Uncharacterized protein</fullName>
    </submittedName>
</protein>
<evidence type="ECO:0000313" key="1">
    <source>
        <dbReference type="EMBL" id="RKF06626.1"/>
    </source>
</evidence>
<dbReference type="EMBL" id="QFWV02000006">
    <property type="protein sequence ID" value="RKF06626.1"/>
    <property type="molecule type" value="Genomic_DNA"/>
</dbReference>
<proteinExistence type="predicted"/>
<keyword evidence="2" id="KW-1185">Reference proteome</keyword>